<evidence type="ECO:0000313" key="3">
    <source>
        <dbReference type="Proteomes" id="UP000216446"/>
    </source>
</evidence>
<evidence type="ECO:0008006" key="4">
    <source>
        <dbReference type="Google" id="ProtNLM"/>
    </source>
</evidence>
<feature type="chain" id="PRO_5012921084" description="Secretion system C-terminal sorting domain-containing protein" evidence="1">
    <location>
        <begin position="20"/>
        <end position="539"/>
    </location>
</feature>
<keyword evidence="1" id="KW-0732">Signal</keyword>
<feature type="signal peptide" evidence="1">
    <location>
        <begin position="1"/>
        <end position="19"/>
    </location>
</feature>
<protein>
    <recommendedName>
        <fullName evidence="4">Secretion system C-terminal sorting domain-containing protein</fullName>
    </recommendedName>
</protein>
<dbReference type="EMBL" id="MQWB01000001">
    <property type="protein sequence ID" value="OZC02256.1"/>
    <property type="molecule type" value="Genomic_DNA"/>
</dbReference>
<comment type="caution">
    <text evidence="2">The sequence shown here is derived from an EMBL/GenBank/DDBJ whole genome shotgun (WGS) entry which is preliminary data.</text>
</comment>
<dbReference type="PANTHER" id="PTHR40050">
    <property type="entry name" value="INNER SPORE COAT PROTEIN H"/>
    <property type="match status" value="1"/>
</dbReference>
<dbReference type="InterPro" id="IPR026444">
    <property type="entry name" value="Secre_tail"/>
</dbReference>
<evidence type="ECO:0000256" key="1">
    <source>
        <dbReference type="SAM" id="SignalP"/>
    </source>
</evidence>
<name>A0A259TX33_9BACT</name>
<keyword evidence="3" id="KW-1185">Reference proteome</keyword>
<gene>
    <name evidence="2" type="ORF">BSZ36_04180</name>
</gene>
<dbReference type="Pfam" id="PF08757">
    <property type="entry name" value="CotH"/>
    <property type="match status" value="1"/>
</dbReference>
<dbReference type="RefSeq" id="WP_094546316.1">
    <property type="nucleotide sequence ID" value="NZ_MQWB01000001.1"/>
</dbReference>
<dbReference type="NCBIfam" id="TIGR04183">
    <property type="entry name" value="Por_Secre_tail"/>
    <property type="match status" value="1"/>
</dbReference>
<organism evidence="2 3">
    <name type="scientific">Rubricoccus marinus</name>
    <dbReference type="NCBI Taxonomy" id="716817"/>
    <lineage>
        <taxon>Bacteria</taxon>
        <taxon>Pseudomonadati</taxon>
        <taxon>Rhodothermota</taxon>
        <taxon>Rhodothermia</taxon>
        <taxon>Rhodothermales</taxon>
        <taxon>Rubricoccaceae</taxon>
        <taxon>Rubricoccus</taxon>
    </lineage>
</organism>
<dbReference type="PANTHER" id="PTHR40050:SF1">
    <property type="entry name" value="INNER SPORE COAT PROTEIN H"/>
    <property type="match status" value="1"/>
</dbReference>
<proteinExistence type="predicted"/>
<evidence type="ECO:0000313" key="2">
    <source>
        <dbReference type="EMBL" id="OZC02256.1"/>
    </source>
</evidence>
<reference evidence="2 3" key="1">
    <citation type="submission" date="2016-11" db="EMBL/GenBank/DDBJ databases">
        <title>Study of marine rhodopsin-containing bacteria.</title>
        <authorList>
            <person name="Yoshizawa S."/>
            <person name="Kumagai Y."/>
            <person name="Kogure K."/>
        </authorList>
    </citation>
    <scope>NUCLEOTIDE SEQUENCE [LARGE SCALE GENOMIC DNA]</scope>
    <source>
        <strain evidence="2 3">SG-29</strain>
    </source>
</reference>
<dbReference type="InParanoid" id="A0A259TX33"/>
<dbReference type="Proteomes" id="UP000216446">
    <property type="component" value="Unassembled WGS sequence"/>
</dbReference>
<sequence length="539" mass="60698">MSSLLHRTFLLCLIIVWSAAPIRAQVDFTSSNLPIVLIETDEEIPDEPKVPGRMRVIDNGSGQRNHVGDSPTGYDGFIGIEVRGASSQSFPKKQYGIETRDASGDNRNVSILGMPDENDWVLHAPYSDKTLMRNALAYHMARATGRYASRTRWCEVVLNGEYVGVYVMMEKVKRDDGRIDVNNLKPDETSGDDLTGGYVIQLDRPDEDGWYSAYPAPYPTSFRPYFQYREPAADEIVAEQAAYIQAFMEDFESRMASGDPADPQAGYPSVIDVGSFVDFMLVNEAARNVDAYRLSTYFHKDKDSNDPLLHAGPVWDFNIAFGNAYYYDGADPEGYHYNTRTFNNTQPIPFWWRELANTEAFRSDMTARWESLRAGPFQTDALLAFIDSTAAVLDEAQARNFRRWPVIGRRVWPNDFVGETYQEEVDYLKGWLSQRLAWLDGSLPVSQEASGARGLAVTAAAPNPSRGRLSFQVTVDAPQDVRVEVYDTRGRRVTRLHYGPVLEARRVEWDASGLASGAYLIRVEGERFLETQMVTIVAP</sequence>
<dbReference type="InterPro" id="IPR014867">
    <property type="entry name" value="Spore_coat_CotH_CotH2/3/7"/>
</dbReference>
<dbReference type="AlphaFoldDB" id="A0A259TX33"/>
<accession>A0A259TX33</accession>
<dbReference type="OrthoDB" id="9803752at2"/>